<sequence>MGTDLREEINNSAELCQLRPVGSPAGVEPLVWRRAVQGRIEGHLMAVEALMSALDSMDSDPDLEPDSDYELQGDEEYSLGWTCKEVSTGRYVSQGYHGGDLEYEHDGLEPDCDKESNGDYEEDHRGFPVELPHGPRGS</sequence>
<dbReference type="RefSeq" id="WP_284341638.1">
    <property type="nucleotide sequence ID" value="NZ_BSNS01000020.1"/>
</dbReference>
<dbReference type="EMBL" id="BSNS01000020">
    <property type="protein sequence ID" value="GLQ56216.1"/>
    <property type="molecule type" value="Genomic_DNA"/>
</dbReference>
<accession>A0ABQ5W8X0</accession>
<feature type="region of interest" description="Disordered" evidence="1">
    <location>
        <begin position="94"/>
        <end position="138"/>
    </location>
</feature>
<evidence type="ECO:0000256" key="1">
    <source>
        <dbReference type="SAM" id="MobiDB-lite"/>
    </source>
</evidence>
<feature type="compositionally biased region" description="Basic and acidic residues" evidence="1">
    <location>
        <begin position="99"/>
        <end position="127"/>
    </location>
</feature>
<dbReference type="Proteomes" id="UP001156691">
    <property type="component" value="Unassembled WGS sequence"/>
</dbReference>
<gene>
    <name evidence="2" type="ORF">GCM10010862_34750</name>
</gene>
<comment type="caution">
    <text evidence="2">The sequence shown here is derived from an EMBL/GenBank/DDBJ whole genome shotgun (WGS) entry which is preliminary data.</text>
</comment>
<proteinExistence type="predicted"/>
<keyword evidence="3" id="KW-1185">Reference proteome</keyword>
<evidence type="ECO:0000313" key="2">
    <source>
        <dbReference type="EMBL" id="GLQ56216.1"/>
    </source>
</evidence>
<evidence type="ECO:0000313" key="3">
    <source>
        <dbReference type="Proteomes" id="UP001156691"/>
    </source>
</evidence>
<organism evidence="2 3">
    <name type="scientific">Devosia nitrariae</name>
    <dbReference type="NCBI Taxonomy" id="2071872"/>
    <lineage>
        <taxon>Bacteria</taxon>
        <taxon>Pseudomonadati</taxon>
        <taxon>Pseudomonadota</taxon>
        <taxon>Alphaproteobacteria</taxon>
        <taxon>Hyphomicrobiales</taxon>
        <taxon>Devosiaceae</taxon>
        <taxon>Devosia</taxon>
    </lineage>
</organism>
<name>A0ABQ5W8X0_9HYPH</name>
<protein>
    <submittedName>
        <fullName evidence="2">Uncharacterized protein</fullName>
    </submittedName>
</protein>
<reference evidence="3" key="1">
    <citation type="journal article" date="2019" name="Int. J. Syst. Evol. Microbiol.">
        <title>The Global Catalogue of Microorganisms (GCM) 10K type strain sequencing project: providing services to taxonomists for standard genome sequencing and annotation.</title>
        <authorList>
            <consortium name="The Broad Institute Genomics Platform"/>
            <consortium name="The Broad Institute Genome Sequencing Center for Infectious Disease"/>
            <person name="Wu L."/>
            <person name="Ma J."/>
        </authorList>
    </citation>
    <scope>NUCLEOTIDE SEQUENCE [LARGE SCALE GENOMIC DNA]</scope>
    <source>
        <strain evidence="3">NBRC 112416</strain>
    </source>
</reference>